<sequence length="181" mass="19996">MHPSNGPPQQAADGQPPSSPLQAPYVHPPMAQDTNVVPPQPMVSNGKWSTGLCDCCDDVCNCCITCCCPCITFGQIAEIVDKGTTPCAVHGILYAVLLLTIQFQWIYSCMYRSKMRQQYMLAGGPCNDCIRHCCCESCSLCQEYRELKHRGFDMSLGWHGNMARQNQGVPMPPFDPAEMNN</sequence>
<comment type="caution">
    <text evidence="3">The sequence shown here is derived from an EMBL/GenBank/DDBJ whole genome shotgun (WGS) entry which is preliminary data.</text>
</comment>
<name>A0A2U1LRS5_ARTAN</name>
<dbReference type="AlphaFoldDB" id="A0A2U1LRS5"/>
<proteinExistence type="predicted"/>
<keyword evidence="2" id="KW-0472">Membrane</keyword>
<feature type="transmembrane region" description="Helical" evidence="2">
    <location>
        <begin position="91"/>
        <end position="110"/>
    </location>
</feature>
<keyword evidence="2" id="KW-0812">Transmembrane</keyword>
<accession>A0A2U1LRS5</accession>
<evidence type="ECO:0000313" key="4">
    <source>
        <dbReference type="Proteomes" id="UP000245207"/>
    </source>
</evidence>
<dbReference type="Pfam" id="PF04749">
    <property type="entry name" value="PLAC8"/>
    <property type="match status" value="1"/>
</dbReference>
<dbReference type="PANTHER" id="PTHR15907">
    <property type="entry name" value="DUF614 FAMILY PROTEIN-RELATED"/>
    <property type="match status" value="1"/>
</dbReference>
<feature type="region of interest" description="Disordered" evidence="1">
    <location>
        <begin position="1"/>
        <end position="24"/>
    </location>
</feature>
<protein>
    <submittedName>
        <fullName evidence="3">Cell number regulator 10</fullName>
    </submittedName>
</protein>
<dbReference type="OrthoDB" id="1045822at2759"/>
<dbReference type="EMBL" id="PKPP01008053">
    <property type="protein sequence ID" value="PWA51706.1"/>
    <property type="molecule type" value="Genomic_DNA"/>
</dbReference>
<organism evidence="3 4">
    <name type="scientific">Artemisia annua</name>
    <name type="common">Sweet wormwood</name>
    <dbReference type="NCBI Taxonomy" id="35608"/>
    <lineage>
        <taxon>Eukaryota</taxon>
        <taxon>Viridiplantae</taxon>
        <taxon>Streptophyta</taxon>
        <taxon>Embryophyta</taxon>
        <taxon>Tracheophyta</taxon>
        <taxon>Spermatophyta</taxon>
        <taxon>Magnoliopsida</taxon>
        <taxon>eudicotyledons</taxon>
        <taxon>Gunneridae</taxon>
        <taxon>Pentapetalae</taxon>
        <taxon>asterids</taxon>
        <taxon>campanulids</taxon>
        <taxon>Asterales</taxon>
        <taxon>Asteraceae</taxon>
        <taxon>Asteroideae</taxon>
        <taxon>Anthemideae</taxon>
        <taxon>Artemisiinae</taxon>
        <taxon>Artemisia</taxon>
    </lineage>
</organism>
<dbReference type="NCBIfam" id="TIGR01571">
    <property type="entry name" value="A_thal_Cys_rich"/>
    <property type="match status" value="1"/>
</dbReference>
<feature type="compositionally biased region" description="Low complexity" evidence="1">
    <location>
        <begin position="7"/>
        <end position="16"/>
    </location>
</feature>
<keyword evidence="4" id="KW-1185">Reference proteome</keyword>
<evidence type="ECO:0000256" key="1">
    <source>
        <dbReference type="SAM" id="MobiDB-lite"/>
    </source>
</evidence>
<gene>
    <name evidence="3" type="ORF">CTI12_AA462060</name>
</gene>
<evidence type="ECO:0000256" key="2">
    <source>
        <dbReference type="SAM" id="Phobius"/>
    </source>
</evidence>
<dbReference type="InterPro" id="IPR006461">
    <property type="entry name" value="PLAC_motif_containing"/>
</dbReference>
<dbReference type="Proteomes" id="UP000245207">
    <property type="component" value="Unassembled WGS sequence"/>
</dbReference>
<keyword evidence="2" id="KW-1133">Transmembrane helix</keyword>
<reference evidence="3 4" key="1">
    <citation type="journal article" date="2018" name="Mol. Plant">
        <title>The genome of Artemisia annua provides insight into the evolution of Asteraceae family and artemisinin biosynthesis.</title>
        <authorList>
            <person name="Shen Q."/>
            <person name="Zhang L."/>
            <person name="Liao Z."/>
            <person name="Wang S."/>
            <person name="Yan T."/>
            <person name="Shi P."/>
            <person name="Liu M."/>
            <person name="Fu X."/>
            <person name="Pan Q."/>
            <person name="Wang Y."/>
            <person name="Lv Z."/>
            <person name="Lu X."/>
            <person name="Zhang F."/>
            <person name="Jiang W."/>
            <person name="Ma Y."/>
            <person name="Chen M."/>
            <person name="Hao X."/>
            <person name="Li L."/>
            <person name="Tang Y."/>
            <person name="Lv G."/>
            <person name="Zhou Y."/>
            <person name="Sun X."/>
            <person name="Brodelius P.E."/>
            <person name="Rose J.K.C."/>
            <person name="Tang K."/>
        </authorList>
    </citation>
    <scope>NUCLEOTIDE SEQUENCE [LARGE SCALE GENOMIC DNA]</scope>
    <source>
        <strain evidence="4">cv. Huhao1</strain>
        <tissue evidence="3">Leaf</tissue>
    </source>
</reference>
<evidence type="ECO:0000313" key="3">
    <source>
        <dbReference type="EMBL" id="PWA51706.1"/>
    </source>
</evidence>
<dbReference type="STRING" id="35608.A0A2U1LRS5"/>